<dbReference type="InParanoid" id="A2EHZ3"/>
<evidence type="ECO:0000313" key="2">
    <source>
        <dbReference type="EMBL" id="EAY07725.1"/>
    </source>
</evidence>
<evidence type="ECO:0000313" key="3">
    <source>
        <dbReference type="Proteomes" id="UP000001542"/>
    </source>
</evidence>
<feature type="coiled-coil region" evidence="1">
    <location>
        <begin position="68"/>
        <end position="120"/>
    </location>
</feature>
<dbReference type="VEuPathDB" id="TrichDB:TVAG_118060"/>
<dbReference type="SMR" id="A2EHZ3"/>
<accession>A2EHZ3</accession>
<reference evidence="2" key="1">
    <citation type="submission" date="2006-10" db="EMBL/GenBank/DDBJ databases">
        <authorList>
            <person name="Amadeo P."/>
            <person name="Zhao Q."/>
            <person name="Wortman J."/>
            <person name="Fraser-Liggett C."/>
            <person name="Carlton J."/>
        </authorList>
    </citation>
    <scope>NUCLEOTIDE SEQUENCE</scope>
    <source>
        <strain evidence="2">G3</strain>
    </source>
</reference>
<protein>
    <submittedName>
        <fullName evidence="2">Uncharacterized protein</fullName>
    </submittedName>
</protein>
<proteinExistence type="predicted"/>
<dbReference type="AlphaFoldDB" id="A2EHZ3"/>
<keyword evidence="1" id="KW-0175">Coiled coil</keyword>
<reference evidence="2" key="2">
    <citation type="journal article" date="2007" name="Science">
        <title>Draft genome sequence of the sexually transmitted pathogen Trichomonas vaginalis.</title>
        <authorList>
            <person name="Carlton J.M."/>
            <person name="Hirt R.P."/>
            <person name="Silva J.C."/>
            <person name="Delcher A.L."/>
            <person name="Schatz M."/>
            <person name="Zhao Q."/>
            <person name="Wortman J.R."/>
            <person name="Bidwell S.L."/>
            <person name="Alsmark U.C.M."/>
            <person name="Besteiro S."/>
            <person name="Sicheritz-Ponten T."/>
            <person name="Noel C.J."/>
            <person name="Dacks J.B."/>
            <person name="Foster P.G."/>
            <person name="Simillion C."/>
            <person name="Van de Peer Y."/>
            <person name="Miranda-Saavedra D."/>
            <person name="Barton G.J."/>
            <person name="Westrop G.D."/>
            <person name="Mueller S."/>
            <person name="Dessi D."/>
            <person name="Fiori P.L."/>
            <person name="Ren Q."/>
            <person name="Paulsen I."/>
            <person name="Zhang H."/>
            <person name="Bastida-Corcuera F.D."/>
            <person name="Simoes-Barbosa A."/>
            <person name="Brown M.T."/>
            <person name="Hayes R.D."/>
            <person name="Mukherjee M."/>
            <person name="Okumura C.Y."/>
            <person name="Schneider R."/>
            <person name="Smith A.J."/>
            <person name="Vanacova S."/>
            <person name="Villalvazo M."/>
            <person name="Haas B.J."/>
            <person name="Pertea M."/>
            <person name="Feldblyum T.V."/>
            <person name="Utterback T.R."/>
            <person name="Shu C.L."/>
            <person name="Osoegawa K."/>
            <person name="de Jong P.J."/>
            <person name="Hrdy I."/>
            <person name="Horvathova L."/>
            <person name="Zubacova Z."/>
            <person name="Dolezal P."/>
            <person name="Malik S.B."/>
            <person name="Logsdon J.M. Jr."/>
            <person name="Henze K."/>
            <person name="Gupta A."/>
            <person name="Wang C.C."/>
            <person name="Dunne R.L."/>
            <person name="Upcroft J.A."/>
            <person name="Upcroft P."/>
            <person name="White O."/>
            <person name="Salzberg S.L."/>
            <person name="Tang P."/>
            <person name="Chiu C.-H."/>
            <person name="Lee Y.-S."/>
            <person name="Embley T.M."/>
            <person name="Coombs G.H."/>
            <person name="Mottram J.C."/>
            <person name="Tachezy J."/>
            <person name="Fraser-Liggett C.M."/>
            <person name="Johnson P.J."/>
        </authorList>
    </citation>
    <scope>NUCLEOTIDE SEQUENCE [LARGE SCALE GENOMIC DNA]</scope>
    <source>
        <strain evidence="2">G3</strain>
    </source>
</reference>
<gene>
    <name evidence="2" type="ORF">TVAG_118060</name>
</gene>
<dbReference type="EMBL" id="DS113393">
    <property type="protein sequence ID" value="EAY07725.1"/>
    <property type="molecule type" value="Genomic_DNA"/>
</dbReference>
<sequence>MSSSYEEEDFSGEVLDVDQYLDQLPDHENAEVIKEIIRQNQQSMKRRNEAIKFLKQHCLSRKQKIHVYKQELKERNDAIETRDQLIEKKHEKIHAQAEKIKNLEKELHELKSENSDLATKANSTGLQLQIKQLEFQEALKDKLIAQLTAQLTACQEAVYNDRVKIYNAMNKEPESTVEPPEDFIENIHLAAKKGDLKSLEYLIDRFPDAINAISEKPILHIFINVPLYISQLKQDKQKLLNGLQIMAQT</sequence>
<name>A2EHZ3_TRIV3</name>
<organism evidence="2 3">
    <name type="scientific">Trichomonas vaginalis (strain ATCC PRA-98 / G3)</name>
    <dbReference type="NCBI Taxonomy" id="412133"/>
    <lineage>
        <taxon>Eukaryota</taxon>
        <taxon>Metamonada</taxon>
        <taxon>Parabasalia</taxon>
        <taxon>Trichomonadida</taxon>
        <taxon>Trichomonadidae</taxon>
        <taxon>Trichomonas</taxon>
    </lineage>
</organism>
<dbReference type="VEuPathDB" id="TrichDB:TVAGG3_0230180"/>
<dbReference type="Proteomes" id="UP000001542">
    <property type="component" value="Unassembled WGS sequence"/>
</dbReference>
<evidence type="ECO:0000256" key="1">
    <source>
        <dbReference type="SAM" id="Coils"/>
    </source>
</evidence>
<keyword evidence="3" id="KW-1185">Reference proteome</keyword>